<dbReference type="AlphaFoldDB" id="A0AAW0E4C4"/>
<evidence type="ECO:0000256" key="2">
    <source>
        <dbReference type="SAM" id="MobiDB-lite"/>
    </source>
</evidence>
<dbReference type="Proteomes" id="UP001362999">
    <property type="component" value="Unassembled WGS sequence"/>
</dbReference>
<feature type="region of interest" description="Disordered" evidence="2">
    <location>
        <begin position="102"/>
        <end position="141"/>
    </location>
</feature>
<name>A0AAW0E4C4_9AGAR</name>
<dbReference type="PANTHER" id="PTHR31668">
    <property type="entry name" value="GLUCOSE TRANSPORT TRANSCRIPTION REGULATOR RGT1-RELATED-RELATED"/>
    <property type="match status" value="1"/>
</dbReference>
<keyword evidence="5" id="KW-1185">Reference proteome</keyword>
<dbReference type="Pfam" id="PF00172">
    <property type="entry name" value="Zn_clus"/>
    <property type="match status" value="1"/>
</dbReference>
<reference evidence="4 5" key="1">
    <citation type="journal article" date="2024" name="J Genomics">
        <title>Draft genome sequencing and assembly of Favolaschia claudopus CIRM-BRFM 2984 isolated from oak limbs.</title>
        <authorList>
            <person name="Navarro D."/>
            <person name="Drula E."/>
            <person name="Chaduli D."/>
            <person name="Cazenave R."/>
            <person name="Ahrendt S."/>
            <person name="Wang J."/>
            <person name="Lipzen A."/>
            <person name="Daum C."/>
            <person name="Barry K."/>
            <person name="Grigoriev I.V."/>
            <person name="Favel A."/>
            <person name="Rosso M.N."/>
            <person name="Martin F."/>
        </authorList>
    </citation>
    <scope>NUCLEOTIDE SEQUENCE [LARGE SCALE GENOMIC DNA]</scope>
    <source>
        <strain evidence="4 5">CIRM-BRFM 2984</strain>
    </source>
</reference>
<evidence type="ECO:0000313" key="5">
    <source>
        <dbReference type="Proteomes" id="UP001362999"/>
    </source>
</evidence>
<dbReference type="Gene3D" id="4.10.240.10">
    <property type="entry name" value="Zn(2)-C6 fungal-type DNA-binding domain"/>
    <property type="match status" value="1"/>
</dbReference>
<dbReference type="PROSITE" id="PS00463">
    <property type="entry name" value="ZN2_CY6_FUNGAL_1"/>
    <property type="match status" value="1"/>
</dbReference>
<accession>A0AAW0E4C4</accession>
<dbReference type="GO" id="GO:0000981">
    <property type="term" value="F:DNA-binding transcription factor activity, RNA polymerase II-specific"/>
    <property type="evidence" value="ECO:0007669"/>
    <property type="project" value="InterPro"/>
</dbReference>
<dbReference type="EMBL" id="JAWWNJ010000003">
    <property type="protein sequence ID" value="KAK7059939.1"/>
    <property type="molecule type" value="Genomic_DNA"/>
</dbReference>
<dbReference type="InterPro" id="IPR036864">
    <property type="entry name" value="Zn2-C6_fun-type_DNA-bd_sf"/>
</dbReference>
<gene>
    <name evidence="4" type="ORF">R3P38DRAFT_3341464</name>
</gene>
<dbReference type="SMART" id="SM00066">
    <property type="entry name" value="GAL4"/>
    <property type="match status" value="1"/>
</dbReference>
<feature type="region of interest" description="Disordered" evidence="2">
    <location>
        <begin position="53"/>
        <end position="90"/>
    </location>
</feature>
<evidence type="ECO:0000313" key="4">
    <source>
        <dbReference type="EMBL" id="KAK7059939.1"/>
    </source>
</evidence>
<comment type="caution">
    <text evidence="4">The sequence shown here is derived from an EMBL/GenBank/DDBJ whole genome shotgun (WGS) entry which is preliminary data.</text>
</comment>
<dbReference type="SUPFAM" id="SSF57701">
    <property type="entry name" value="Zn2/Cys6 DNA-binding domain"/>
    <property type="match status" value="1"/>
</dbReference>
<feature type="compositionally biased region" description="Polar residues" evidence="2">
    <location>
        <begin position="67"/>
        <end position="87"/>
    </location>
</feature>
<keyword evidence="1" id="KW-0539">Nucleus</keyword>
<organism evidence="4 5">
    <name type="scientific">Favolaschia claudopus</name>
    <dbReference type="NCBI Taxonomy" id="2862362"/>
    <lineage>
        <taxon>Eukaryota</taxon>
        <taxon>Fungi</taxon>
        <taxon>Dikarya</taxon>
        <taxon>Basidiomycota</taxon>
        <taxon>Agaricomycotina</taxon>
        <taxon>Agaricomycetes</taxon>
        <taxon>Agaricomycetidae</taxon>
        <taxon>Agaricales</taxon>
        <taxon>Marasmiineae</taxon>
        <taxon>Mycenaceae</taxon>
        <taxon>Favolaschia</taxon>
    </lineage>
</organism>
<protein>
    <recommendedName>
        <fullName evidence="3">Zn(2)-C6 fungal-type domain-containing protein</fullName>
    </recommendedName>
</protein>
<dbReference type="CDD" id="cd00067">
    <property type="entry name" value="GAL4"/>
    <property type="match status" value="1"/>
</dbReference>
<feature type="domain" description="Zn(2)-C6 fungal-type" evidence="3">
    <location>
        <begin position="15"/>
        <end position="47"/>
    </location>
</feature>
<dbReference type="InterPro" id="IPR001138">
    <property type="entry name" value="Zn2Cys6_DnaBD"/>
</dbReference>
<evidence type="ECO:0000259" key="3">
    <source>
        <dbReference type="PROSITE" id="PS50048"/>
    </source>
</evidence>
<evidence type="ECO:0000256" key="1">
    <source>
        <dbReference type="ARBA" id="ARBA00023242"/>
    </source>
</evidence>
<sequence length="285" mass="31125">MSESPFEQSRRVAVACRSCRKTKTKCMTNSQEEPCLRCQMNGLVCEYAAPDKDQRARGGAGGKGRSHNSPGQSPTTPTFASQPSSHQDGGEVHLYHSYEYSGGASRTRPQYAAPPPMGPPSYSNSSNAGTSHRHRGQPVNNSYQSIPAGYDGMNPYYGSPHTNVPGSIQPMGYPGHSAQHPSGYTTDYQNYPYDWNSSNPSGIDDSHNLSTSWDPLVGESANRTRASNDPNYPKPGYIRVRPSHCCIRLTSVGGIGSRCYLETTTDAQDTDIYRPDAQELPPRLR</sequence>
<dbReference type="InterPro" id="IPR050797">
    <property type="entry name" value="Carb_Metab_Trans_Reg"/>
</dbReference>
<dbReference type="PROSITE" id="PS50048">
    <property type="entry name" value="ZN2_CY6_FUNGAL_2"/>
    <property type="match status" value="1"/>
</dbReference>
<dbReference type="PANTHER" id="PTHR31668:SF30">
    <property type="entry name" value="ZN(II)2CYS6 TRANSCRIPTION FACTOR (EUROFUNG)"/>
    <property type="match status" value="1"/>
</dbReference>
<proteinExistence type="predicted"/>
<dbReference type="GO" id="GO:0008270">
    <property type="term" value="F:zinc ion binding"/>
    <property type="evidence" value="ECO:0007669"/>
    <property type="project" value="InterPro"/>
</dbReference>